<evidence type="ECO:0008006" key="5">
    <source>
        <dbReference type="Google" id="ProtNLM"/>
    </source>
</evidence>
<dbReference type="RefSeq" id="WP_377284406.1">
    <property type="nucleotide sequence ID" value="NZ_JBHRSI010000015.1"/>
</dbReference>
<organism evidence="3 4">
    <name type="scientific">Phenylobacterium terrae</name>
    <dbReference type="NCBI Taxonomy" id="2665495"/>
    <lineage>
        <taxon>Bacteria</taxon>
        <taxon>Pseudomonadati</taxon>
        <taxon>Pseudomonadota</taxon>
        <taxon>Alphaproteobacteria</taxon>
        <taxon>Caulobacterales</taxon>
        <taxon>Caulobacteraceae</taxon>
        <taxon>Phenylobacterium</taxon>
    </lineage>
</organism>
<reference evidence="4" key="1">
    <citation type="journal article" date="2019" name="Int. J. Syst. Evol. Microbiol.">
        <title>The Global Catalogue of Microorganisms (GCM) 10K type strain sequencing project: providing services to taxonomists for standard genome sequencing and annotation.</title>
        <authorList>
            <consortium name="The Broad Institute Genomics Platform"/>
            <consortium name="The Broad Institute Genome Sequencing Center for Infectious Disease"/>
            <person name="Wu L."/>
            <person name="Ma J."/>
        </authorList>
    </citation>
    <scope>NUCLEOTIDE SEQUENCE [LARGE SCALE GENOMIC DNA]</scope>
    <source>
        <strain evidence="4">DFY28</strain>
    </source>
</reference>
<dbReference type="InterPro" id="IPR029058">
    <property type="entry name" value="AB_hydrolase_fold"/>
</dbReference>
<accession>A0ABW4N084</accession>
<protein>
    <recommendedName>
        <fullName evidence="5">Alpha/beta hydrolase</fullName>
    </recommendedName>
</protein>
<proteinExistence type="predicted"/>
<dbReference type="SUPFAM" id="SSF53474">
    <property type="entry name" value="alpha/beta-Hydrolases"/>
    <property type="match status" value="1"/>
</dbReference>
<sequence>MKALHLAAAGALALLASPAATQTSDNTNGQLRCPPANCPGELVINPGRVEDPKTGRKFFLDYPKDWKPGDKVTFVLNLHGGGSFGNWQRHYFPITDYVDKYDLVVATPNAPPRVWRSEDDPHLQNIVEMVEAKFGKENIQRFWLAGHSQGGATSRRIVCSDFFRTRVDGFLSLSGGRVGGQPGRPPGPFRAPQRGEPAAPATPPAAASSIAQAMAAPLNCDFSHIYTTGEHEITALPETSEWATKYGCGPRVRREDIVDTAAGYVYDSGRQDPATKAWGRLPGPGKAEVFVYPNCKDGRVVADVVRIDKGHTEGLEPKVTEELVKLMLSASS</sequence>
<keyword evidence="2" id="KW-0732">Signal</keyword>
<dbReference type="Gene3D" id="3.40.50.1820">
    <property type="entry name" value="alpha/beta hydrolase"/>
    <property type="match status" value="1"/>
</dbReference>
<evidence type="ECO:0000313" key="3">
    <source>
        <dbReference type="EMBL" id="MFD1783262.1"/>
    </source>
</evidence>
<feature type="chain" id="PRO_5045693948" description="Alpha/beta hydrolase" evidence="2">
    <location>
        <begin position="22"/>
        <end position="332"/>
    </location>
</feature>
<evidence type="ECO:0000256" key="2">
    <source>
        <dbReference type="SAM" id="SignalP"/>
    </source>
</evidence>
<name>A0ABW4N084_9CAUL</name>
<feature type="compositionally biased region" description="Low complexity" evidence="1">
    <location>
        <begin position="190"/>
        <end position="206"/>
    </location>
</feature>
<dbReference type="EMBL" id="JBHUEY010000001">
    <property type="protein sequence ID" value="MFD1783262.1"/>
    <property type="molecule type" value="Genomic_DNA"/>
</dbReference>
<dbReference type="Proteomes" id="UP001597237">
    <property type="component" value="Unassembled WGS sequence"/>
</dbReference>
<feature type="signal peptide" evidence="2">
    <location>
        <begin position="1"/>
        <end position="21"/>
    </location>
</feature>
<feature type="region of interest" description="Disordered" evidence="1">
    <location>
        <begin position="174"/>
        <end position="206"/>
    </location>
</feature>
<comment type="caution">
    <text evidence="3">The sequence shown here is derived from an EMBL/GenBank/DDBJ whole genome shotgun (WGS) entry which is preliminary data.</text>
</comment>
<keyword evidence="4" id="KW-1185">Reference proteome</keyword>
<evidence type="ECO:0000256" key="1">
    <source>
        <dbReference type="SAM" id="MobiDB-lite"/>
    </source>
</evidence>
<evidence type="ECO:0000313" key="4">
    <source>
        <dbReference type="Proteomes" id="UP001597237"/>
    </source>
</evidence>
<gene>
    <name evidence="3" type="ORF">ACFSC0_07635</name>
</gene>